<dbReference type="SUPFAM" id="SSF89550">
    <property type="entry name" value="PHP domain-like"/>
    <property type="match status" value="1"/>
</dbReference>
<gene>
    <name evidence="12" type="primary">dnaE</name>
    <name evidence="12" type="ORF">CLLI_01820</name>
</gene>
<feature type="domain" description="Polymerase/histidinol phosphatase N-terminal" evidence="11">
    <location>
        <begin position="12"/>
        <end position="79"/>
    </location>
</feature>
<dbReference type="InterPro" id="IPR012340">
    <property type="entry name" value="NA-bd_OB-fold"/>
</dbReference>
<evidence type="ECO:0000256" key="6">
    <source>
        <dbReference type="ARBA" id="ARBA00022695"/>
    </source>
</evidence>
<keyword evidence="6 12" id="KW-0548">Nucleotidyltransferase</keyword>
<dbReference type="CDD" id="cd12113">
    <property type="entry name" value="PHP_PolIIIA_DnaE3"/>
    <property type="match status" value="1"/>
</dbReference>
<keyword evidence="13" id="KW-1185">Reference proteome</keyword>
<organism evidence="12 13">
    <name type="scientific">Clostridium liquoris</name>
    <dbReference type="NCBI Taxonomy" id="1289519"/>
    <lineage>
        <taxon>Bacteria</taxon>
        <taxon>Bacillati</taxon>
        <taxon>Bacillota</taxon>
        <taxon>Clostridia</taxon>
        <taxon>Eubacteriales</taxon>
        <taxon>Clostridiaceae</taxon>
        <taxon>Clostridium</taxon>
    </lineage>
</organism>
<evidence type="ECO:0000256" key="2">
    <source>
        <dbReference type="ARBA" id="ARBA00009496"/>
    </source>
</evidence>
<dbReference type="Pfam" id="PF14579">
    <property type="entry name" value="HHH_6"/>
    <property type="match status" value="1"/>
</dbReference>
<evidence type="ECO:0000256" key="3">
    <source>
        <dbReference type="ARBA" id="ARBA00012417"/>
    </source>
</evidence>
<dbReference type="GO" id="GO:0003887">
    <property type="term" value="F:DNA-directed DNA polymerase activity"/>
    <property type="evidence" value="ECO:0007669"/>
    <property type="project" value="UniProtKB-KW"/>
</dbReference>
<proteinExistence type="inferred from homology"/>
<dbReference type="GO" id="GO:0005737">
    <property type="term" value="C:cytoplasm"/>
    <property type="evidence" value="ECO:0007669"/>
    <property type="project" value="UniProtKB-SubCell"/>
</dbReference>
<dbReference type="Pfam" id="PF01336">
    <property type="entry name" value="tRNA_anti-codon"/>
    <property type="match status" value="1"/>
</dbReference>
<dbReference type="InterPro" id="IPR011708">
    <property type="entry name" value="DNA_pol3_alpha_NTPase_dom"/>
</dbReference>
<keyword evidence="5 12" id="KW-0808">Transferase</keyword>
<evidence type="ECO:0000256" key="8">
    <source>
        <dbReference type="ARBA" id="ARBA00022932"/>
    </source>
</evidence>
<comment type="caution">
    <text evidence="12">The sequence shown here is derived from an EMBL/GenBank/DDBJ whole genome shotgun (WGS) entry which is preliminary data.</text>
</comment>
<dbReference type="InterPro" id="IPR004013">
    <property type="entry name" value="PHP_dom"/>
</dbReference>
<dbReference type="EC" id="2.7.7.7" evidence="3"/>
<keyword evidence="8" id="KW-0239">DNA-directed DNA polymerase</keyword>
<keyword evidence="7" id="KW-0235">DNA replication</keyword>
<evidence type="ECO:0000256" key="4">
    <source>
        <dbReference type="ARBA" id="ARBA00019114"/>
    </source>
</evidence>
<dbReference type="InterPro" id="IPR040982">
    <property type="entry name" value="DNA_pol3_finger"/>
</dbReference>
<dbReference type="SMART" id="SM00481">
    <property type="entry name" value="POLIIIAc"/>
    <property type="match status" value="1"/>
</dbReference>
<evidence type="ECO:0000313" key="12">
    <source>
        <dbReference type="EMBL" id="PRR80609.1"/>
    </source>
</evidence>
<dbReference type="InterPro" id="IPR016195">
    <property type="entry name" value="Pol/histidinol_Pase-like"/>
</dbReference>
<dbReference type="AlphaFoldDB" id="A0A2T0B9P3"/>
<evidence type="ECO:0000313" key="13">
    <source>
        <dbReference type="Proteomes" id="UP000239706"/>
    </source>
</evidence>
<dbReference type="InterPro" id="IPR004365">
    <property type="entry name" value="NA-bd_OB_tRNA"/>
</dbReference>
<comment type="catalytic activity">
    <reaction evidence="10">
        <text>DNA(n) + a 2'-deoxyribonucleoside 5'-triphosphate = DNA(n+1) + diphosphate</text>
        <dbReference type="Rhea" id="RHEA:22508"/>
        <dbReference type="Rhea" id="RHEA-COMP:17339"/>
        <dbReference type="Rhea" id="RHEA-COMP:17340"/>
        <dbReference type="ChEBI" id="CHEBI:33019"/>
        <dbReference type="ChEBI" id="CHEBI:61560"/>
        <dbReference type="ChEBI" id="CHEBI:173112"/>
        <dbReference type="EC" id="2.7.7.7"/>
    </reaction>
</comment>
<accession>A0A2T0B9P3</accession>
<dbReference type="InterPro" id="IPR004805">
    <property type="entry name" value="DnaE2/DnaE/PolC"/>
</dbReference>
<dbReference type="Gene3D" id="2.40.50.140">
    <property type="entry name" value="Nucleic acid-binding proteins"/>
    <property type="match status" value="1"/>
</dbReference>
<dbReference type="PANTHER" id="PTHR32294">
    <property type="entry name" value="DNA POLYMERASE III SUBUNIT ALPHA"/>
    <property type="match status" value="1"/>
</dbReference>
<dbReference type="Gene3D" id="1.10.150.870">
    <property type="match status" value="1"/>
</dbReference>
<name>A0A2T0B9P3_9CLOT</name>
<dbReference type="InterPro" id="IPR003141">
    <property type="entry name" value="Pol/His_phosphatase_N"/>
</dbReference>
<evidence type="ECO:0000256" key="7">
    <source>
        <dbReference type="ARBA" id="ARBA00022705"/>
    </source>
</evidence>
<dbReference type="NCBIfam" id="NF004226">
    <property type="entry name" value="PRK05673.1"/>
    <property type="match status" value="1"/>
</dbReference>
<dbReference type="Pfam" id="PF02811">
    <property type="entry name" value="PHP"/>
    <property type="match status" value="1"/>
</dbReference>
<evidence type="ECO:0000259" key="11">
    <source>
        <dbReference type="SMART" id="SM00481"/>
    </source>
</evidence>
<dbReference type="CDD" id="cd04485">
    <property type="entry name" value="DnaE_OBF"/>
    <property type="match status" value="1"/>
</dbReference>
<dbReference type="Pfam" id="PF07733">
    <property type="entry name" value="DNA_pol3_alpha"/>
    <property type="match status" value="1"/>
</dbReference>
<dbReference type="Gene3D" id="1.10.10.1600">
    <property type="entry name" value="Bacterial DNA polymerase III alpha subunit, thumb domain"/>
    <property type="match status" value="1"/>
</dbReference>
<dbReference type="GO" id="GO:0008408">
    <property type="term" value="F:3'-5' exonuclease activity"/>
    <property type="evidence" value="ECO:0007669"/>
    <property type="project" value="InterPro"/>
</dbReference>
<dbReference type="EMBL" id="PVXO01000005">
    <property type="protein sequence ID" value="PRR80609.1"/>
    <property type="molecule type" value="Genomic_DNA"/>
</dbReference>
<dbReference type="InterPro" id="IPR041931">
    <property type="entry name" value="DNA_pol3_alpha_thumb_dom"/>
</dbReference>
<comment type="similarity">
    <text evidence="2">Belongs to the DNA polymerase type-C family. DnaE subfamily.</text>
</comment>
<dbReference type="GO" id="GO:0006260">
    <property type="term" value="P:DNA replication"/>
    <property type="evidence" value="ECO:0007669"/>
    <property type="project" value="UniProtKB-KW"/>
</dbReference>
<sequence>MGENENSKHKWVSLHQHTEYSLLDSSAKIPELIQRAKELGMESIAITDHGVMYGCVEFYKEAVAAGIKPIIGCEIYVAPKSMYIKCNDKDNENQHLVLLVKNEVGYRNLMKIVSKASIEGFYYKPRVDHDFLKEHSEGLIALSACLAGEVQSQILNGNIKKAEETALFYKNIFKDGFYLELQYHGMKEQLKVNNELIDMSRRLDIPLVATNDVHYIRKEDYKPHDILLCIQTGKTVDDEERMRYPSDEFYLKSPDEMYQIFSHVPEALENTVNIAEQCNFDYEFHKSKLPNFPLPKEVDHYEYLKDICYKGLKERYSQVTKDLEDRLLYELKVIKDMGYVDYFLIVWDFIRFARENGIMTGPGRGSGAGSIVAYTLGITKIDPIKYGLIFERFLNPERVSMPDIDSDFCYERRQEVIDYVVNKYGVDNVSQIITFGTMAARACIRDVGRAMNYSYAEVDRIAKMIPTMLNITIDKALELNPELKKAYEEEDRVRELIQVAKKLEGLPRHTSTHAAGVVIASEPLVNYVPLQKNEGNIVTQFTMGTLEELGLLKMDFLGLRTLTVIRDAITMIRQNKGVFIDLDKLGFEDEEVYKMISEGKTVGVFQLESPGMTSFMKELKPDSLEDIIAGISLYRPGPMAEIPKYISNKKNPDKIEYLTPELEGILSVTYGCMVYQEQVMEIVRKLAGYSMGRSDLVRRAMSKKKHKVMEEERKNFIYGIVDENGNIEVPGCIRNGIKEEIANKIFDQMVDFASYAFNKSHAAAYAVIAYQTAYLMRYYPTEFIAAMLNSVMGNNEKVAYYVRFANERGIEVLPPNINKSYSKFNAQEDKIIFGMASIKNVGVNVIESIVKSRNEKGNFIDLIDFCNKVDLSCVNKRAVESLIKSGAFDTFGIYRSKMLAVYEKVLDGVNNDRRKNIDGQINLFLDFKESTVKIEYPNINEFDKKYILAMEKEMTGLYISGHPLEEYKDILNSSSITKIPEIIDSETLEDELVEQERKIKDGEIVKIGGIITSVNKKVTKNNEMMAFITIEDLYSSIEVIVFPKTFNRYRDLIDADSMVIVKGRVNIREGEQPKILCENVEALCENGEKRNSYNKIYIRIQQEKYVNDVMKKLKPVCIQYKGNIPIYLYVSENKRSFLINKNLWINSDKEILTYLKNSFGEENVKAV</sequence>
<evidence type="ECO:0000256" key="9">
    <source>
        <dbReference type="ARBA" id="ARBA00025611"/>
    </source>
</evidence>
<dbReference type="PANTHER" id="PTHR32294:SF0">
    <property type="entry name" value="DNA POLYMERASE III SUBUNIT ALPHA"/>
    <property type="match status" value="1"/>
</dbReference>
<comment type="subcellular location">
    <subcellularLocation>
        <location evidence="1">Cytoplasm</location>
    </subcellularLocation>
</comment>
<reference evidence="12 13" key="1">
    <citation type="submission" date="2018-03" db="EMBL/GenBank/DDBJ databases">
        <title>Genome sequence of Clostridium liquoris DSM 100320.</title>
        <authorList>
            <person name="Poehlein A."/>
            <person name="Daniel R."/>
        </authorList>
    </citation>
    <scope>NUCLEOTIDE SEQUENCE [LARGE SCALE GENOMIC DNA]</scope>
    <source>
        <strain evidence="12 13">DSM 100320</strain>
    </source>
</reference>
<dbReference type="InterPro" id="IPR029460">
    <property type="entry name" value="DNAPol_HHH"/>
</dbReference>
<dbReference type="Pfam" id="PF17657">
    <property type="entry name" value="DNA_pol3_finger"/>
    <property type="match status" value="1"/>
</dbReference>
<dbReference type="NCBIfam" id="TIGR00594">
    <property type="entry name" value="polc"/>
    <property type="match status" value="1"/>
</dbReference>
<dbReference type="Proteomes" id="UP000239706">
    <property type="component" value="Unassembled WGS sequence"/>
</dbReference>
<evidence type="ECO:0000256" key="5">
    <source>
        <dbReference type="ARBA" id="ARBA00022679"/>
    </source>
</evidence>
<dbReference type="Gene3D" id="3.20.20.140">
    <property type="entry name" value="Metal-dependent hydrolases"/>
    <property type="match status" value="1"/>
</dbReference>
<evidence type="ECO:0000256" key="10">
    <source>
        <dbReference type="ARBA" id="ARBA00049244"/>
    </source>
</evidence>
<dbReference type="NCBIfam" id="NF005298">
    <property type="entry name" value="PRK06826.1"/>
    <property type="match status" value="1"/>
</dbReference>
<dbReference type="OrthoDB" id="9803237at2"/>
<dbReference type="RefSeq" id="WP_106062405.1">
    <property type="nucleotide sequence ID" value="NZ_PVXO01000005.1"/>
</dbReference>
<dbReference type="GO" id="GO:0003676">
    <property type="term" value="F:nucleic acid binding"/>
    <property type="evidence" value="ECO:0007669"/>
    <property type="project" value="InterPro"/>
</dbReference>
<evidence type="ECO:0000256" key="1">
    <source>
        <dbReference type="ARBA" id="ARBA00004496"/>
    </source>
</evidence>
<comment type="function">
    <text evidence="9">DNA polymerase III is a complex, multichain enzyme responsible for most of the replicative synthesis in bacteria. This DNA polymerase also exhibits 3' to 5' exonuclease activity. The alpha chain is the DNA polymerase.</text>
</comment>
<protein>
    <recommendedName>
        <fullName evidence="4">DNA polymerase III subunit alpha</fullName>
        <ecNumber evidence="3">2.7.7.7</ecNumber>
    </recommendedName>
</protein>